<proteinExistence type="predicted"/>
<keyword evidence="2" id="KW-0472">Membrane</keyword>
<dbReference type="PANTHER" id="PTHR13318">
    <property type="entry name" value="PARTNER OF PAIRED, ISOFORM B-RELATED"/>
    <property type="match status" value="1"/>
</dbReference>
<evidence type="ECO:0000256" key="1">
    <source>
        <dbReference type="SAM" id="MobiDB-lite"/>
    </source>
</evidence>
<feature type="compositionally biased region" description="Polar residues" evidence="1">
    <location>
        <begin position="92"/>
        <end position="101"/>
    </location>
</feature>
<dbReference type="GO" id="GO:0031146">
    <property type="term" value="P:SCF-dependent proteasomal ubiquitin-dependent protein catabolic process"/>
    <property type="evidence" value="ECO:0007669"/>
    <property type="project" value="TreeGrafter"/>
</dbReference>
<dbReference type="InterPro" id="IPR006553">
    <property type="entry name" value="Leu-rich_rpt_Cys-con_subtyp"/>
</dbReference>
<dbReference type="Gene3D" id="3.80.10.10">
    <property type="entry name" value="Ribonuclease Inhibitor"/>
    <property type="match status" value="3"/>
</dbReference>
<dbReference type="InterPro" id="IPR057207">
    <property type="entry name" value="FBXL15_LRR"/>
</dbReference>
<feature type="region of interest" description="Disordered" evidence="1">
    <location>
        <begin position="1"/>
        <end position="101"/>
    </location>
</feature>
<dbReference type="GO" id="GO:0019005">
    <property type="term" value="C:SCF ubiquitin ligase complex"/>
    <property type="evidence" value="ECO:0007669"/>
    <property type="project" value="TreeGrafter"/>
</dbReference>
<evidence type="ECO:0000313" key="4">
    <source>
        <dbReference type="EMBL" id="KAG6470999.1"/>
    </source>
</evidence>
<name>A0A8J5EUQ2_ZINOF</name>
<keyword evidence="2" id="KW-0812">Transmembrane</keyword>
<dbReference type="AlphaFoldDB" id="A0A8J5EUQ2"/>
<evidence type="ECO:0000256" key="2">
    <source>
        <dbReference type="SAM" id="Phobius"/>
    </source>
</evidence>
<dbReference type="PANTHER" id="PTHR13318:SF101">
    <property type="entry name" value="F-BOX_LRR PROTEIN"/>
    <property type="match status" value="1"/>
</dbReference>
<dbReference type="SUPFAM" id="SSF52047">
    <property type="entry name" value="RNI-like"/>
    <property type="match status" value="2"/>
</dbReference>
<reference evidence="4 5" key="1">
    <citation type="submission" date="2020-08" db="EMBL/GenBank/DDBJ databases">
        <title>Plant Genome Project.</title>
        <authorList>
            <person name="Zhang R.-G."/>
        </authorList>
    </citation>
    <scope>NUCLEOTIDE SEQUENCE [LARGE SCALE GENOMIC DNA]</scope>
    <source>
        <tissue evidence="4">Rhizome</tissue>
    </source>
</reference>
<feature type="region of interest" description="Disordered" evidence="1">
    <location>
        <begin position="310"/>
        <end position="351"/>
    </location>
</feature>
<dbReference type="Proteomes" id="UP000734854">
    <property type="component" value="Unassembled WGS sequence"/>
</dbReference>
<feature type="compositionally biased region" description="Acidic residues" evidence="1">
    <location>
        <begin position="318"/>
        <end position="339"/>
    </location>
</feature>
<organism evidence="4 5">
    <name type="scientific">Zingiber officinale</name>
    <name type="common">Ginger</name>
    <name type="synonym">Amomum zingiber</name>
    <dbReference type="NCBI Taxonomy" id="94328"/>
    <lineage>
        <taxon>Eukaryota</taxon>
        <taxon>Viridiplantae</taxon>
        <taxon>Streptophyta</taxon>
        <taxon>Embryophyta</taxon>
        <taxon>Tracheophyta</taxon>
        <taxon>Spermatophyta</taxon>
        <taxon>Magnoliopsida</taxon>
        <taxon>Liliopsida</taxon>
        <taxon>Zingiberales</taxon>
        <taxon>Zingiberaceae</taxon>
        <taxon>Zingiber</taxon>
    </lineage>
</organism>
<dbReference type="SMART" id="SM00367">
    <property type="entry name" value="LRR_CC"/>
    <property type="match status" value="6"/>
</dbReference>
<feature type="domain" description="F-box/LRR-repeat protein 15-like leucin rich repeat" evidence="3">
    <location>
        <begin position="533"/>
        <end position="710"/>
    </location>
</feature>
<feature type="compositionally biased region" description="Low complexity" evidence="1">
    <location>
        <begin position="36"/>
        <end position="46"/>
    </location>
</feature>
<dbReference type="InterPro" id="IPR032675">
    <property type="entry name" value="LRR_dom_sf"/>
</dbReference>
<feature type="compositionally biased region" description="Low complexity" evidence="1">
    <location>
        <begin position="13"/>
        <end position="27"/>
    </location>
</feature>
<keyword evidence="2" id="KW-1133">Transmembrane helix</keyword>
<keyword evidence="5" id="KW-1185">Reference proteome</keyword>
<comment type="caution">
    <text evidence="4">The sequence shown here is derived from an EMBL/GenBank/DDBJ whole genome shotgun (WGS) entry which is preliminary data.</text>
</comment>
<feature type="transmembrane region" description="Helical" evidence="2">
    <location>
        <begin position="779"/>
        <end position="799"/>
    </location>
</feature>
<feature type="compositionally biased region" description="Polar residues" evidence="1">
    <location>
        <begin position="71"/>
        <end position="84"/>
    </location>
</feature>
<evidence type="ECO:0000259" key="3">
    <source>
        <dbReference type="Pfam" id="PF25372"/>
    </source>
</evidence>
<sequence length="912" mass="100208">MPILRSIAASLGSPPETLETTPPSSVEASADETIHSSRTSPATSSSFRQSSTEMDHSGATPPLRRSLRLASMSNASFVTDSPAVTNRGGRKNSLSSVSKTTVEVEAPPTVCKADAEEIKVLEVPEGSPTLLNHKRKDFDDSVGGKYMCLRSGSKLARVGFDQMSGDTNEAQTEMLTSGPQRVHEGFSNGIDVDMVAENLEEKIGEERFSTQLKGKGILIEAVPEEQQAGKVNQTIENAEYENKGKGKLVEEEDLLSISAAEFDMDADAAVAKDVARYSGYANTSTRKSKRQNEYRKEVVRSRAIELAPKFAFFKPEDDKQEEEDDKQEAEGQEDPEDLPPDANNEDWPGPFSTALKIIEDRNQKLRTRESNNYFKKGQNDKSRISWVPTKNRNPMARVPSTLRDLCVKILLENAEEIESLDGIPDLLKHRLILKLCHSRKMNPHLLSHLVSATPTEICLSDCSWLTEVQFENIFSQCDVKCLKVLGSFTWPCILSCESLHMLCQVLQLDRCGRCLPDYVLRSTLAHYPNGLPSLTRLNLKGAYRLSDDGLNAVVASAPSLSSINLSECPLLTSMGIINLADKLGTVLTELYIDGCQNVDAMAILPALKKVNHLEVLSVGGLQSVCDKFVHQLIPICGSHMRELALAGCEKLSTASIRTIGAHCCRLFAIDLQNLKRLNDSSIGYLANGCRSLQKLKLRRNAFSDEAIAAFLEASGGSLAELSLNNVAKVLLVCQHILCHCSRSSADWGIVTIPRKGVAFLPTPMSSTSETALPTNQASIISTFGCITAVLVYVGVLFLFQHNVVILNMFQIYSTYDFFSELHQILMQVAEQTALAISRRCCSTLYSLDLSFCREMTDEALGLIVDNCSSLRFLKLFGCTQVTEVFFNGHSNSSLKVIGPKGQLLDDSDMSLF</sequence>
<accession>A0A8J5EUQ2</accession>
<dbReference type="Pfam" id="PF25372">
    <property type="entry name" value="DUF7885"/>
    <property type="match status" value="1"/>
</dbReference>
<gene>
    <name evidence="4" type="ORF">ZIOFF_072090</name>
</gene>
<evidence type="ECO:0000313" key="5">
    <source>
        <dbReference type="Proteomes" id="UP000734854"/>
    </source>
</evidence>
<protein>
    <recommendedName>
        <fullName evidence="3">F-box/LRR-repeat protein 15-like leucin rich repeat domain-containing protein</fullName>
    </recommendedName>
</protein>
<dbReference type="EMBL" id="JACMSC010000021">
    <property type="protein sequence ID" value="KAG6470999.1"/>
    <property type="molecule type" value="Genomic_DNA"/>
</dbReference>